<protein>
    <submittedName>
        <fullName evidence="1">Uncharacterized protein</fullName>
    </submittedName>
</protein>
<dbReference type="EMBL" id="CALTRL010000954">
    <property type="protein sequence ID" value="CAH7670196.1"/>
    <property type="molecule type" value="Genomic_DNA"/>
</dbReference>
<evidence type="ECO:0000313" key="1">
    <source>
        <dbReference type="EMBL" id="CAH7670196.1"/>
    </source>
</evidence>
<keyword evidence="2" id="KW-1185">Reference proteome</keyword>
<sequence>MNLIGLKTTGGDFWLWVTINKLLEAGRRLKLRLRQSREDRMGLRLFDSWASQEESQGELSNNELINCWLRQGRQGRLRLRYGWDLLNWLSVKHLIDSWERQARQ</sequence>
<proteinExistence type="predicted"/>
<dbReference type="AlphaFoldDB" id="A0AAV0APK2"/>
<name>A0AAV0APK2_PHAPC</name>
<comment type="caution">
    <text evidence="1">The sequence shown here is derived from an EMBL/GenBank/DDBJ whole genome shotgun (WGS) entry which is preliminary data.</text>
</comment>
<accession>A0AAV0APK2</accession>
<dbReference type="Proteomes" id="UP001153365">
    <property type="component" value="Unassembled WGS sequence"/>
</dbReference>
<gene>
    <name evidence="1" type="ORF">PPACK8108_LOCUS4909</name>
</gene>
<organism evidence="1 2">
    <name type="scientific">Phakopsora pachyrhizi</name>
    <name type="common">Asian soybean rust disease fungus</name>
    <dbReference type="NCBI Taxonomy" id="170000"/>
    <lineage>
        <taxon>Eukaryota</taxon>
        <taxon>Fungi</taxon>
        <taxon>Dikarya</taxon>
        <taxon>Basidiomycota</taxon>
        <taxon>Pucciniomycotina</taxon>
        <taxon>Pucciniomycetes</taxon>
        <taxon>Pucciniales</taxon>
        <taxon>Phakopsoraceae</taxon>
        <taxon>Phakopsora</taxon>
    </lineage>
</organism>
<reference evidence="1" key="1">
    <citation type="submission" date="2022-06" db="EMBL/GenBank/DDBJ databases">
        <authorList>
            <consortium name="SYNGENTA / RWTH Aachen University"/>
        </authorList>
    </citation>
    <scope>NUCLEOTIDE SEQUENCE</scope>
</reference>
<evidence type="ECO:0000313" key="2">
    <source>
        <dbReference type="Proteomes" id="UP001153365"/>
    </source>
</evidence>